<dbReference type="RefSeq" id="WP_123664700.1">
    <property type="nucleotide sequence ID" value="NZ_RJKE01000001.1"/>
</dbReference>
<dbReference type="EMBL" id="RJKE01000001">
    <property type="protein sequence ID" value="ROO85162.1"/>
    <property type="molecule type" value="Genomic_DNA"/>
</dbReference>
<dbReference type="Gene3D" id="1.10.12.10">
    <property type="entry name" value="Lyase 2-enoyl-coa Hydratase, Chain A, domain 2"/>
    <property type="match status" value="1"/>
</dbReference>
<comment type="caution">
    <text evidence="2">The sequence shown here is derived from an EMBL/GenBank/DDBJ whole genome shotgun (WGS) entry which is preliminary data.</text>
</comment>
<dbReference type="AlphaFoldDB" id="A0A3N1CV44"/>
<dbReference type="InterPro" id="IPR001753">
    <property type="entry name" value="Enoyl-CoA_hydra/iso"/>
</dbReference>
<comment type="similarity">
    <text evidence="1">Belongs to the enoyl-CoA hydratase/isomerase family.</text>
</comment>
<dbReference type="Pfam" id="PF00378">
    <property type="entry name" value="ECH_1"/>
    <property type="match status" value="1"/>
</dbReference>
<dbReference type="GO" id="GO:0003824">
    <property type="term" value="F:catalytic activity"/>
    <property type="evidence" value="ECO:0007669"/>
    <property type="project" value="UniProtKB-ARBA"/>
</dbReference>
<sequence length="263" mass="28103">MSGAVRHEAADGVLTVTLARPEKRNALDQAATAALIAVFEAAALDDDLRAIHLTAEGPDFCAGSDWVASNADGRRPRPASLVRRLPLQSHRLIELVLGVQVPVVATVRGFAAGLGCQLALAADFAVAAEDAVFWEPFVRRGFTPDTGASWLLPRLVGVARARRMLLLGEKVSGAKAAAWGLVHEAVPEPELDAYARDLVRTLADGPTVTLGLTKQLILRSAEAPLARAMVDESFGLELASRTADFREALAAFRERRPPDFTGR</sequence>
<evidence type="ECO:0000256" key="1">
    <source>
        <dbReference type="ARBA" id="ARBA00005254"/>
    </source>
</evidence>
<dbReference type="Proteomes" id="UP000272400">
    <property type="component" value="Unassembled WGS sequence"/>
</dbReference>
<keyword evidence="3" id="KW-1185">Reference proteome</keyword>
<dbReference type="InterPro" id="IPR029045">
    <property type="entry name" value="ClpP/crotonase-like_dom_sf"/>
</dbReference>
<dbReference type="CDD" id="cd06558">
    <property type="entry name" value="crotonase-like"/>
    <property type="match status" value="1"/>
</dbReference>
<dbReference type="Gene3D" id="3.90.226.10">
    <property type="entry name" value="2-enoyl-CoA Hydratase, Chain A, domain 1"/>
    <property type="match status" value="1"/>
</dbReference>
<dbReference type="PANTHER" id="PTHR43459:SF1">
    <property type="entry name" value="EG:BACN32G11.4 PROTEIN"/>
    <property type="match status" value="1"/>
</dbReference>
<evidence type="ECO:0000313" key="2">
    <source>
        <dbReference type="EMBL" id="ROO85162.1"/>
    </source>
</evidence>
<dbReference type="InterPro" id="IPR014748">
    <property type="entry name" value="Enoyl-CoA_hydra_C"/>
</dbReference>
<organism evidence="2 3">
    <name type="scientific">Actinocorallia herbida</name>
    <dbReference type="NCBI Taxonomy" id="58109"/>
    <lineage>
        <taxon>Bacteria</taxon>
        <taxon>Bacillati</taxon>
        <taxon>Actinomycetota</taxon>
        <taxon>Actinomycetes</taxon>
        <taxon>Streptosporangiales</taxon>
        <taxon>Thermomonosporaceae</taxon>
        <taxon>Actinocorallia</taxon>
    </lineage>
</organism>
<proteinExistence type="inferred from homology"/>
<reference evidence="2 3" key="1">
    <citation type="submission" date="2018-11" db="EMBL/GenBank/DDBJ databases">
        <title>Sequencing the genomes of 1000 actinobacteria strains.</title>
        <authorList>
            <person name="Klenk H.-P."/>
        </authorList>
    </citation>
    <scope>NUCLEOTIDE SEQUENCE [LARGE SCALE GENOMIC DNA]</scope>
    <source>
        <strain evidence="2 3">DSM 44254</strain>
    </source>
</reference>
<dbReference type="SUPFAM" id="SSF52096">
    <property type="entry name" value="ClpP/crotonase"/>
    <property type="match status" value="1"/>
</dbReference>
<gene>
    <name evidence="2" type="ORF">EDD29_2702</name>
</gene>
<dbReference type="OrthoDB" id="8452484at2"/>
<evidence type="ECO:0000313" key="3">
    <source>
        <dbReference type="Proteomes" id="UP000272400"/>
    </source>
</evidence>
<protein>
    <submittedName>
        <fullName evidence="2">Enoyl-CoA hydratase</fullName>
    </submittedName>
</protein>
<name>A0A3N1CV44_9ACTN</name>
<accession>A0A3N1CV44</accession>
<dbReference type="PANTHER" id="PTHR43459">
    <property type="entry name" value="ENOYL-COA HYDRATASE"/>
    <property type="match status" value="1"/>
</dbReference>